<evidence type="ECO:0000313" key="2">
    <source>
        <dbReference type="EMBL" id="PZN72179.1"/>
    </source>
</evidence>
<evidence type="ECO:0008006" key="4">
    <source>
        <dbReference type="Google" id="ProtNLM"/>
    </source>
</evidence>
<dbReference type="Proteomes" id="UP000249396">
    <property type="component" value="Unassembled WGS sequence"/>
</dbReference>
<accession>A0A2W4QPK6</accession>
<evidence type="ECO:0000256" key="1">
    <source>
        <dbReference type="SAM" id="SignalP"/>
    </source>
</evidence>
<feature type="signal peptide" evidence="1">
    <location>
        <begin position="1"/>
        <end position="20"/>
    </location>
</feature>
<evidence type="ECO:0000313" key="3">
    <source>
        <dbReference type="Proteomes" id="UP000249396"/>
    </source>
</evidence>
<dbReference type="AlphaFoldDB" id="A0A2W4QPK6"/>
<reference evidence="2 3" key="1">
    <citation type="journal article" date="2018" name="Aquat. Microb. Ecol.">
        <title>Gammaproteobacterial methanotrophs dominate.</title>
        <authorList>
            <person name="Rissanen A.J."/>
            <person name="Saarenheimo J."/>
            <person name="Tiirola M."/>
            <person name="Peura S."/>
            <person name="Aalto S.L."/>
            <person name="Karvinen A."/>
            <person name="Nykanen H."/>
        </authorList>
    </citation>
    <scope>NUCLEOTIDE SEQUENCE [LARGE SCALE GENOMIC DNA]</scope>
    <source>
        <strain evidence="2">AMbin10</strain>
    </source>
</reference>
<name>A0A2W4QPK6_9GAMM</name>
<protein>
    <recommendedName>
        <fullName evidence="4">Lipoprotein</fullName>
    </recommendedName>
</protein>
<dbReference type="EMBL" id="QJPH01000496">
    <property type="protein sequence ID" value="PZN72179.1"/>
    <property type="molecule type" value="Genomic_DNA"/>
</dbReference>
<gene>
    <name evidence="2" type="ORF">DM484_24905</name>
</gene>
<sequence length="357" mass="39330">MNTFRMFRLAAVIASLQLAACSQVVYSVKHKLDDKSKIPNIAISGKSNWSYNTGFKRSVLVVNSAKPGEPPNLTVKPSDSDDETYDLYYSESSWLFSDLFAFKVDENGRLDTNNVKATSDLGVIIADISAIARATSGYTAENLDGNQPEESCTPEPAKHDFVNRIIQLCPSDKLGKTQEEETEKGDDYNIEVDCTKLPVPTNEEQHVGTGTRKDLLDWAEGLLVYDAKPIRLTINRIGVKWSQPVIDPKTNKPAIDIKTNKSITKSCTVSKTMPQKIPIAVADIAFPVKLHAIPIKRNLLTSPETTVSAKNGFFLEYKKSETGILKGFLEIITAPLKGFFPTVTVTDGKSSSTYKSQ</sequence>
<comment type="caution">
    <text evidence="2">The sequence shown here is derived from an EMBL/GenBank/DDBJ whole genome shotgun (WGS) entry which is preliminary data.</text>
</comment>
<feature type="chain" id="PRO_5015845749" description="Lipoprotein" evidence="1">
    <location>
        <begin position="21"/>
        <end position="357"/>
    </location>
</feature>
<organism evidence="2 3">
    <name type="scientific">Candidatus Methylumidiphilus alinenensis</name>
    <dbReference type="NCBI Taxonomy" id="2202197"/>
    <lineage>
        <taxon>Bacteria</taxon>
        <taxon>Pseudomonadati</taxon>
        <taxon>Pseudomonadota</taxon>
        <taxon>Gammaproteobacteria</taxon>
        <taxon>Methylococcales</taxon>
        <taxon>Candidatus Methylumidiphilus</taxon>
    </lineage>
</organism>
<keyword evidence="1" id="KW-0732">Signal</keyword>
<proteinExistence type="predicted"/>